<protein>
    <submittedName>
        <fullName evidence="2">Uncharacterized protein</fullName>
    </submittedName>
</protein>
<dbReference type="EMBL" id="JABBWE010000025">
    <property type="protein sequence ID" value="KAG1794540.1"/>
    <property type="molecule type" value="Genomic_DNA"/>
</dbReference>
<accession>A0A9P7DIQ6</accession>
<feature type="compositionally biased region" description="Low complexity" evidence="1">
    <location>
        <begin position="46"/>
        <end position="58"/>
    </location>
</feature>
<reference evidence="2" key="1">
    <citation type="journal article" date="2020" name="New Phytol.">
        <title>Comparative genomics reveals dynamic genome evolution in host specialist ectomycorrhizal fungi.</title>
        <authorList>
            <person name="Lofgren L.A."/>
            <person name="Nguyen N.H."/>
            <person name="Vilgalys R."/>
            <person name="Ruytinx J."/>
            <person name="Liao H.L."/>
            <person name="Branco S."/>
            <person name="Kuo A."/>
            <person name="LaButti K."/>
            <person name="Lipzen A."/>
            <person name="Andreopoulos W."/>
            <person name="Pangilinan J."/>
            <person name="Riley R."/>
            <person name="Hundley H."/>
            <person name="Na H."/>
            <person name="Barry K."/>
            <person name="Grigoriev I.V."/>
            <person name="Stajich J.E."/>
            <person name="Kennedy P.G."/>
        </authorList>
    </citation>
    <scope>NUCLEOTIDE SEQUENCE</scope>
    <source>
        <strain evidence="2">S12</strain>
    </source>
</reference>
<evidence type="ECO:0000313" key="2">
    <source>
        <dbReference type="EMBL" id="KAG1794540.1"/>
    </source>
</evidence>
<gene>
    <name evidence="2" type="ORF">HD556DRAFT_1442729</name>
</gene>
<proteinExistence type="predicted"/>
<organism evidence="2 3">
    <name type="scientific">Suillus plorans</name>
    <dbReference type="NCBI Taxonomy" id="116603"/>
    <lineage>
        <taxon>Eukaryota</taxon>
        <taxon>Fungi</taxon>
        <taxon>Dikarya</taxon>
        <taxon>Basidiomycota</taxon>
        <taxon>Agaricomycotina</taxon>
        <taxon>Agaricomycetes</taxon>
        <taxon>Agaricomycetidae</taxon>
        <taxon>Boletales</taxon>
        <taxon>Suillineae</taxon>
        <taxon>Suillaceae</taxon>
        <taxon>Suillus</taxon>
    </lineage>
</organism>
<comment type="caution">
    <text evidence="2">The sequence shown here is derived from an EMBL/GenBank/DDBJ whole genome shotgun (WGS) entry which is preliminary data.</text>
</comment>
<keyword evidence="3" id="KW-1185">Reference proteome</keyword>
<evidence type="ECO:0000313" key="3">
    <source>
        <dbReference type="Proteomes" id="UP000719766"/>
    </source>
</evidence>
<sequence>MSASTTASTSRREPFLLASTPPPEDLIVSTPARPIPRPRPIKRTAQHVSSSSSAHVPSAPTPPPARALTPTDYLLKPASVSTVSQTVVPKRRPSAEFLADSDSPLTDAESVAPSPVKRPKPGKRAKAGESSKSAGKKRKGRK</sequence>
<evidence type="ECO:0000256" key="1">
    <source>
        <dbReference type="SAM" id="MobiDB-lite"/>
    </source>
</evidence>
<name>A0A9P7DIQ6_9AGAM</name>
<dbReference type="Proteomes" id="UP000719766">
    <property type="component" value="Unassembled WGS sequence"/>
</dbReference>
<dbReference type="OrthoDB" id="2692601at2759"/>
<feature type="region of interest" description="Disordered" evidence="1">
    <location>
        <begin position="1"/>
        <end position="142"/>
    </location>
</feature>
<dbReference type="AlphaFoldDB" id="A0A9P7DIQ6"/>
<dbReference type="RefSeq" id="XP_041160651.1">
    <property type="nucleotide sequence ID" value="XM_041306502.1"/>
</dbReference>
<dbReference type="GeneID" id="64600266"/>